<feature type="transmembrane region" description="Helical" evidence="6">
    <location>
        <begin position="162"/>
        <end position="181"/>
    </location>
</feature>
<dbReference type="InterPro" id="IPR014756">
    <property type="entry name" value="Ig_E-set"/>
</dbReference>
<keyword evidence="4" id="KW-0186">Copper</keyword>
<feature type="region of interest" description="Disordered" evidence="5">
    <location>
        <begin position="120"/>
        <end position="155"/>
    </location>
</feature>
<dbReference type="GO" id="GO:0005886">
    <property type="term" value="C:plasma membrane"/>
    <property type="evidence" value="ECO:0007669"/>
    <property type="project" value="TreeGrafter"/>
</dbReference>
<dbReference type="Gene3D" id="2.60.40.1220">
    <property type="match status" value="1"/>
</dbReference>
<dbReference type="InterPro" id="IPR014755">
    <property type="entry name" value="Cu-Rt/internalin_Ig-like"/>
</dbReference>
<feature type="compositionally biased region" description="Polar residues" evidence="5">
    <location>
        <begin position="137"/>
        <end position="147"/>
    </location>
</feature>
<feature type="compositionally biased region" description="Basic and acidic residues" evidence="5">
    <location>
        <begin position="120"/>
        <end position="136"/>
    </location>
</feature>
<protein>
    <submittedName>
        <fullName evidence="8">CopC domain protein</fullName>
    </submittedName>
</protein>
<accession>A0A0B6AJZ2</accession>
<dbReference type="AlphaFoldDB" id="A0A0B6AJZ2"/>
<evidence type="ECO:0000256" key="4">
    <source>
        <dbReference type="ARBA" id="ARBA00023008"/>
    </source>
</evidence>
<evidence type="ECO:0000313" key="8">
    <source>
        <dbReference type="EMBL" id="AJI23846.1"/>
    </source>
</evidence>
<name>A0A0B6AJZ2_PRIM2</name>
<evidence type="ECO:0000256" key="1">
    <source>
        <dbReference type="ARBA" id="ARBA00004196"/>
    </source>
</evidence>
<keyword evidence="2" id="KW-0479">Metal-binding</keyword>
<dbReference type="KEGG" id="bmeg:BG04_5513"/>
<evidence type="ECO:0000256" key="5">
    <source>
        <dbReference type="SAM" id="MobiDB-lite"/>
    </source>
</evidence>
<keyword evidence="6" id="KW-1133">Transmembrane helix</keyword>
<dbReference type="Pfam" id="PF04234">
    <property type="entry name" value="CopC"/>
    <property type="match status" value="1"/>
</dbReference>
<dbReference type="PANTHER" id="PTHR34820:SF4">
    <property type="entry name" value="INNER MEMBRANE PROTEIN YEBZ"/>
    <property type="match status" value="1"/>
</dbReference>
<feature type="signal peptide" evidence="7">
    <location>
        <begin position="1"/>
        <end position="21"/>
    </location>
</feature>
<evidence type="ECO:0000256" key="7">
    <source>
        <dbReference type="SAM" id="SignalP"/>
    </source>
</evidence>
<evidence type="ECO:0000313" key="9">
    <source>
        <dbReference type="Proteomes" id="UP000031829"/>
    </source>
</evidence>
<sequence>MKKIIGLLLACFLAVPTVSFAHTHVQTTVPENGATVTAPLKEIKLTFETHIEKISTVTVTKDGQKISLASQKVEGHDLIASLDQPLKNGSYTVDWEIVGEDGHVMKDSIAFKVDVKDEAKEENTQAAGKDSEKKQDATQSEQHQKSAVANDEKTENNDSSSFFVIMIIAIVVVVGALLLIFRKKKS</sequence>
<dbReference type="HOGENOM" id="CLU_087859_0_2_9"/>
<evidence type="ECO:0000256" key="3">
    <source>
        <dbReference type="ARBA" id="ARBA00022729"/>
    </source>
</evidence>
<dbReference type="InterPro" id="IPR007348">
    <property type="entry name" value="CopC_dom"/>
</dbReference>
<dbReference type="GO" id="GO:0046688">
    <property type="term" value="P:response to copper ion"/>
    <property type="evidence" value="ECO:0007669"/>
    <property type="project" value="InterPro"/>
</dbReference>
<evidence type="ECO:0000256" key="6">
    <source>
        <dbReference type="SAM" id="Phobius"/>
    </source>
</evidence>
<dbReference type="GO" id="GO:0005507">
    <property type="term" value="F:copper ion binding"/>
    <property type="evidence" value="ECO:0007669"/>
    <property type="project" value="InterPro"/>
</dbReference>
<dbReference type="SUPFAM" id="SSF81296">
    <property type="entry name" value="E set domains"/>
    <property type="match status" value="1"/>
</dbReference>
<dbReference type="GO" id="GO:0030313">
    <property type="term" value="C:cell envelope"/>
    <property type="evidence" value="ECO:0007669"/>
    <property type="project" value="UniProtKB-SubCell"/>
</dbReference>
<dbReference type="Proteomes" id="UP000031829">
    <property type="component" value="Chromosome"/>
</dbReference>
<keyword evidence="3 7" id="KW-0732">Signal</keyword>
<feature type="chain" id="PRO_5043624059" evidence="7">
    <location>
        <begin position="22"/>
        <end position="186"/>
    </location>
</feature>
<comment type="subcellular location">
    <subcellularLocation>
        <location evidence="1">Cell envelope</location>
    </subcellularLocation>
</comment>
<dbReference type="EMBL" id="CP009920">
    <property type="protein sequence ID" value="AJI23846.1"/>
    <property type="molecule type" value="Genomic_DNA"/>
</dbReference>
<dbReference type="PANTHER" id="PTHR34820">
    <property type="entry name" value="INNER MEMBRANE PROTEIN YEBZ"/>
    <property type="match status" value="1"/>
</dbReference>
<organism evidence="8 9">
    <name type="scientific">Priestia megaterium (strain ATCC 14581 / DSM 32 / CCUG 1817 / JCM 2506 / NBRC 15308 / NCIMB 9376 / NCTC 10342 / NRRL B-14308 / VKM B-512 / Ford 19)</name>
    <name type="common">Bacillus megaterium</name>
    <dbReference type="NCBI Taxonomy" id="1348623"/>
    <lineage>
        <taxon>Bacteria</taxon>
        <taxon>Bacillati</taxon>
        <taxon>Bacillota</taxon>
        <taxon>Bacilli</taxon>
        <taxon>Bacillales</taxon>
        <taxon>Bacillaceae</taxon>
        <taxon>Priestia</taxon>
    </lineage>
</organism>
<dbReference type="GO" id="GO:0042597">
    <property type="term" value="C:periplasmic space"/>
    <property type="evidence" value="ECO:0007669"/>
    <property type="project" value="InterPro"/>
</dbReference>
<reference evidence="8 9" key="1">
    <citation type="journal article" date="2015" name="Genome Announc.">
        <title>Complete genome sequences for 35 biothreat assay-relevant bacillus species.</title>
        <authorList>
            <person name="Johnson S.L."/>
            <person name="Daligault H.E."/>
            <person name="Davenport K.W."/>
            <person name="Jaissle J."/>
            <person name="Frey K.G."/>
            <person name="Ladner J.T."/>
            <person name="Broomall S.M."/>
            <person name="Bishop-Lilly K.A."/>
            <person name="Bruce D.C."/>
            <person name="Gibbons H.S."/>
            <person name="Coyne S.R."/>
            <person name="Lo C.C."/>
            <person name="Meincke L."/>
            <person name="Munk A.C."/>
            <person name="Koroleva G.I."/>
            <person name="Rosenzweig C.N."/>
            <person name="Palacios G.F."/>
            <person name="Redden C.L."/>
            <person name="Minogue T.D."/>
            <person name="Chain P.S."/>
        </authorList>
    </citation>
    <scope>NUCLEOTIDE SEQUENCE [LARGE SCALE GENOMIC DNA]</scope>
    <source>
        <strain evidence="9">ATCC 14581 / DSM 32 / JCM 2506 / NBRC 15308 / NCIMB 9376 / NCTC 10342 / NRRL B-14308 / VKM B-512</strain>
    </source>
</reference>
<dbReference type="GeneID" id="93643457"/>
<dbReference type="PATRIC" id="fig|592022.4.peg.2991"/>
<dbReference type="GO" id="GO:0006825">
    <property type="term" value="P:copper ion transport"/>
    <property type="evidence" value="ECO:0007669"/>
    <property type="project" value="InterPro"/>
</dbReference>
<evidence type="ECO:0000256" key="2">
    <source>
        <dbReference type="ARBA" id="ARBA00022723"/>
    </source>
</evidence>
<keyword evidence="6" id="KW-0812">Transmembrane</keyword>
<dbReference type="InterPro" id="IPR032694">
    <property type="entry name" value="CopC/D"/>
</dbReference>
<gene>
    <name evidence="8" type="ORF">BG04_5513</name>
</gene>
<dbReference type="RefSeq" id="WP_013083777.1">
    <property type="nucleotide sequence ID" value="NZ_BCVB01000006.1"/>
</dbReference>
<proteinExistence type="predicted"/>
<keyword evidence="6" id="KW-0472">Membrane</keyword>